<dbReference type="SUPFAM" id="SSF56672">
    <property type="entry name" value="DNA/RNA polymerases"/>
    <property type="match status" value="1"/>
</dbReference>
<sequence length="343" mass="38676">MFSEHDATGGVRNQQQAVENLCLMFVKHVRGYLSRGDPPCPCYKRSKTRQTMLGVVVEGQWKQMFAHHLRGPRGTRRHLPCTNTQVKRPLRGMNIRPQYGNAAEYRCGGKGKFALGIHISSVTAADNHACVNPDFGLLGNRTHDRGPLPPPRPGVMKPQPRSHPHQLRMPGFQRRQMFAPTRDSCNIMPHDPATPWTTHPGRSPRSVAGCRGAIVLCRQVADGRQEETENISLVQETKKRLGDAHLRVPALQRGFFSDIITNKLGRYSRQAIILKHKDQDPVSSVPYRVSPPKMKILKNIISGLEWEDVVEIYNSNFSSPSFLLPKKTPGKFRVISDHRKVIK</sequence>
<dbReference type="Proteomes" id="UP001159363">
    <property type="component" value="Chromosome 4"/>
</dbReference>
<reference evidence="2 3" key="1">
    <citation type="submission" date="2023-02" db="EMBL/GenBank/DDBJ databases">
        <title>LHISI_Scaffold_Assembly.</title>
        <authorList>
            <person name="Stuart O.P."/>
            <person name="Cleave R."/>
            <person name="Magrath M.J.L."/>
            <person name="Mikheyev A.S."/>
        </authorList>
    </citation>
    <scope>NUCLEOTIDE SEQUENCE [LARGE SCALE GENOMIC DNA]</scope>
    <source>
        <strain evidence="2">Daus_M_001</strain>
        <tissue evidence="2">Leg muscle</tissue>
    </source>
</reference>
<evidence type="ECO:0000313" key="3">
    <source>
        <dbReference type="Proteomes" id="UP001159363"/>
    </source>
</evidence>
<name>A0ABQ9HDU4_9NEOP</name>
<dbReference type="Gene3D" id="3.10.10.10">
    <property type="entry name" value="HIV Type 1 Reverse Transcriptase, subunit A, domain 1"/>
    <property type="match status" value="1"/>
</dbReference>
<comment type="caution">
    <text evidence="2">The sequence shown here is derived from an EMBL/GenBank/DDBJ whole genome shotgun (WGS) entry which is preliminary data.</text>
</comment>
<gene>
    <name evidence="2" type="ORF">PR048_014321</name>
</gene>
<organism evidence="2 3">
    <name type="scientific">Dryococelus australis</name>
    <dbReference type="NCBI Taxonomy" id="614101"/>
    <lineage>
        <taxon>Eukaryota</taxon>
        <taxon>Metazoa</taxon>
        <taxon>Ecdysozoa</taxon>
        <taxon>Arthropoda</taxon>
        <taxon>Hexapoda</taxon>
        <taxon>Insecta</taxon>
        <taxon>Pterygota</taxon>
        <taxon>Neoptera</taxon>
        <taxon>Polyneoptera</taxon>
        <taxon>Phasmatodea</taxon>
        <taxon>Verophasmatodea</taxon>
        <taxon>Anareolatae</taxon>
        <taxon>Phasmatidae</taxon>
        <taxon>Eurycanthinae</taxon>
        <taxon>Dryococelus</taxon>
    </lineage>
</organism>
<accession>A0ABQ9HDU4</accession>
<feature type="region of interest" description="Disordered" evidence="1">
    <location>
        <begin position="144"/>
        <end position="164"/>
    </location>
</feature>
<protein>
    <submittedName>
        <fullName evidence="2">Uncharacterized protein</fullName>
    </submittedName>
</protein>
<proteinExistence type="predicted"/>
<evidence type="ECO:0000313" key="2">
    <source>
        <dbReference type="EMBL" id="KAJ8882510.1"/>
    </source>
</evidence>
<evidence type="ECO:0000256" key="1">
    <source>
        <dbReference type="SAM" id="MobiDB-lite"/>
    </source>
</evidence>
<dbReference type="InterPro" id="IPR043502">
    <property type="entry name" value="DNA/RNA_pol_sf"/>
</dbReference>
<dbReference type="EMBL" id="JARBHB010000005">
    <property type="protein sequence ID" value="KAJ8882510.1"/>
    <property type="molecule type" value="Genomic_DNA"/>
</dbReference>
<keyword evidence="3" id="KW-1185">Reference proteome</keyword>